<comment type="similarity">
    <text evidence="1">Belongs to the apolipoprotein L family.</text>
</comment>
<feature type="region of interest" description="Disordered" evidence="2">
    <location>
        <begin position="31"/>
        <end position="127"/>
    </location>
</feature>
<gene>
    <name evidence="4" type="ORF">XENORESO_012644</name>
</gene>
<keyword evidence="3" id="KW-1133">Transmembrane helix</keyword>
<evidence type="ECO:0008006" key="6">
    <source>
        <dbReference type="Google" id="ProtNLM"/>
    </source>
</evidence>
<dbReference type="Pfam" id="PF05461">
    <property type="entry name" value="ApoL"/>
    <property type="match status" value="1"/>
</dbReference>
<evidence type="ECO:0000313" key="4">
    <source>
        <dbReference type="EMBL" id="MEQ2276030.1"/>
    </source>
</evidence>
<feature type="compositionally biased region" description="Polar residues" evidence="2">
    <location>
        <begin position="103"/>
        <end position="113"/>
    </location>
</feature>
<feature type="non-terminal residue" evidence="4">
    <location>
        <position position="1"/>
    </location>
</feature>
<dbReference type="InterPro" id="IPR008405">
    <property type="entry name" value="ApoL"/>
</dbReference>
<keyword evidence="3" id="KW-0472">Membrane</keyword>
<dbReference type="Proteomes" id="UP001444071">
    <property type="component" value="Unassembled WGS sequence"/>
</dbReference>
<sequence>IYQSRKDSTDYMTLRPARQSLLPPILTETKGVNSTAAGGTQNSNTSVKKPPPLPPSCLGTTSTRYCDKENPTSHTRDITSRPRAPPLPPPRIYQSRSMLDLPSSESRGTSPEFNSEEEHYYSPGSFQYTNNVNPRHLDIVPDNDFYQAHAHGYEADDQSTNGSMYQLSQDDISELLQWLKRVSKQSDTLSLYGLSMEDEIRCFNQQAMHVRKARRLYHILMMKRKETMQNTLKEFQAICDKLDKVQKTNKAMGIAGGTTGAVGGVMAVVGITLAPMTMGASLIATAVGAGLAASAGGFGAHAVKANKKIVNRETVEKLVNDYKSDVVDLERCLHYILCVMKELRRHDIGRLQQVGVHPDALRMSDLSQIVFNSNIYTSRQTCPTNIGGMTSESLLKYFAAECDQYFTEKNGQKLKKSNKSTFSGRVHTLAKSLQEELSYLTQMWELLS</sequence>
<protein>
    <recommendedName>
        <fullName evidence="6">Apolipoprotein L domain-containing protein 1</fullName>
    </recommendedName>
</protein>
<feature type="compositionally biased region" description="Basic and acidic residues" evidence="2">
    <location>
        <begin position="65"/>
        <end position="80"/>
    </location>
</feature>
<evidence type="ECO:0000256" key="1">
    <source>
        <dbReference type="ARBA" id="ARBA00010090"/>
    </source>
</evidence>
<feature type="transmembrane region" description="Helical" evidence="3">
    <location>
        <begin position="251"/>
        <end position="274"/>
    </location>
</feature>
<name>A0ABV0X2J7_9TELE</name>
<evidence type="ECO:0000256" key="3">
    <source>
        <dbReference type="SAM" id="Phobius"/>
    </source>
</evidence>
<evidence type="ECO:0000313" key="5">
    <source>
        <dbReference type="Proteomes" id="UP001444071"/>
    </source>
</evidence>
<keyword evidence="5" id="KW-1185">Reference proteome</keyword>
<proteinExistence type="inferred from homology"/>
<dbReference type="PANTHER" id="PTHR14096:SF59">
    <property type="entry name" value="APOLIPOPROTEIN L, 1 ISOFORM X1"/>
    <property type="match status" value="1"/>
</dbReference>
<dbReference type="PANTHER" id="PTHR14096">
    <property type="entry name" value="APOLIPOPROTEIN L"/>
    <property type="match status" value="1"/>
</dbReference>
<comment type="caution">
    <text evidence="4">The sequence shown here is derived from an EMBL/GenBank/DDBJ whole genome shotgun (WGS) entry which is preliminary data.</text>
</comment>
<evidence type="ECO:0000256" key="2">
    <source>
        <dbReference type="SAM" id="MobiDB-lite"/>
    </source>
</evidence>
<dbReference type="EMBL" id="JAHRIM010083997">
    <property type="protein sequence ID" value="MEQ2276030.1"/>
    <property type="molecule type" value="Genomic_DNA"/>
</dbReference>
<organism evidence="4 5">
    <name type="scientific">Xenotaenia resolanae</name>
    <dbReference type="NCBI Taxonomy" id="208358"/>
    <lineage>
        <taxon>Eukaryota</taxon>
        <taxon>Metazoa</taxon>
        <taxon>Chordata</taxon>
        <taxon>Craniata</taxon>
        <taxon>Vertebrata</taxon>
        <taxon>Euteleostomi</taxon>
        <taxon>Actinopterygii</taxon>
        <taxon>Neopterygii</taxon>
        <taxon>Teleostei</taxon>
        <taxon>Neoteleostei</taxon>
        <taxon>Acanthomorphata</taxon>
        <taxon>Ovalentaria</taxon>
        <taxon>Atherinomorphae</taxon>
        <taxon>Cyprinodontiformes</taxon>
        <taxon>Goodeidae</taxon>
        <taxon>Xenotaenia</taxon>
    </lineage>
</organism>
<feature type="compositionally biased region" description="Polar residues" evidence="2">
    <location>
        <begin position="31"/>
        <end position="47"/>
    </location>
</feature>
<feature type="transmembrane region" description="Helical" evidence="3">
    <location>
        <begin position="280"/>
        <end position="303"/>
    </location>
</feature>
<accession>A0ABV0X2J7</accession>
<keyword evidence="3" id="KW-0812">Transmembrane</keyword>
<reference evidence="4 5" key="1">
    <citation type="submission" date="2021-06" db="EMBL/GenBank/DDBJ databases">
        <authorList>
            <person name="Palmer J.M."/>
        </authorList>
    </citation>
    <scope>NUCLEOTIDE SEQUENCE [LARGE SCALE GENOMIC DNA]</scope>
    <source>
        <strain evidence="4 5">XR_2019</strain>
        <tissue evidence="4">Muscle</tissue>
    </source>
</reference>